<dbReference type="Gene3D" id="1.20.1070.10">
    <property type="entry name" value="Rhodopsin 7-helix transmembrane proteins"/>
    <property type="match status" value="1"/>
</dbReference>
<dbReference type="GO" id="GO:0005886">
    <property type="term" value="C:plasma membrane"/>
    <property type="evidence" value="ECO:0007669"/>
    <property type="project" value="TreeGrafter"/>
</dbReference>
<evidence type="ECO:0000256" key="3">
    <source>
        <dbReference type="ARBA" id="ARBA00022989"/>
    </source>
</evidence>
<comment type="subcellular location">
    <subcellularLocation>
        <location evidence="1">Membrane</location>
        <topology evidence="1">Multi-pass membrane protein</topology>
    </subcellularLocation>
</comment>
<accession>A0A9F5IY74</accession>
<dbReference type="RefSeq" id="XP_025028982.1">
    <property type="nucleotide sequence ID" value="XM_025173214.1"/>
</dbReference>
<sequence length="147" mass="16454">MGPVCALIVVNLVFFCLILKNLHEKLASLNSEISSVRNTRSLIFKAIAHVFILGVTWCFGLFQHGILQDVMAYLFTITNSVQGIFIFLVHCLLNQKVREAYWRWICCIKDIKPPVSEMTVTSISNPLANASSANAVDNQKVGWAEEP</sequence>
<feature type="transmembrane region" description="Helical" evidence="5">
    <location>
        <begin position="70"/>
        <end position="93"/>
    </location>
</feature>
<protein>
    <submittedName>
        <fullName evidence="8">Adhesion G protein-coupled receptor E3-like</fullName>
    </submittedName>
</protein>
<evidence type="ECO:0000313" key="8">
    <source>
        <dbReference type="RefSeq" id="XP_025028982.1"/>
    </source>
</evidence>
<dbReference type="GO" id="GO:0007189">
    <property type="term" value="P:adenylate cyclase-activating G protein-coupled receptor signaling pathway"/>
    <property type="evidence" value="ECO:0007669"/>
    <property type="project" value="TreeGrafter"/>
</dbReference>
<keyword evidence="4 5" id="KW-0472">Membrane</keyword>
<dbReference type="OrthoDB" id="1100386at2759"/>
<evidence type="ECO:0000256" key="2">
    <source>
        <dbReference type="ARBA" id="ARBA00022692"/>
    </source>
</evidence>
<dbReference type="OMA" id="LTWMFGI"/>
<keyword evidence="3 5" id="KW-1133">Transmembrane helix</keyword>
<evidence type="ECO:0000256" key="4">
    <source>
        <dbReference type="ARBA" id="ARBA00023136"/>
    </source>
</evidence>
<dbReference type="PROSITE" id="PS50261">
    <property type="entry name" value="G_PROTEIN_RECEP_F2_4"/>
    <property type="match status" value="1"/>
</dbReference>
<gene>
    <name evidence="8" type="primary">LOC112541889</name>
</gene>
<dbReference type="SUPFAM" id="SSF81321">
    <property type="entry name" value="Family A G protein-coupled receptor-like"/>
    <property type="match status" value="1"/>
</dbReference>
<keyword evidence="2 5" id="KW-0812">Transmembrane</keyword>
<evidence type="ECO:0000259" key="6">
    <source>
        <dbReference type="PROSITE" id="PS50261"/>
    </source>
</evidence>
<evidence type="ECO:0000313" key="7">
    <source>
        <dbReference type="Proteomes" id="UP000695026"/>
    </source>
</evidence>
<evidence type="ECO:0000256" key="1">
    <source>
        <dbReference type="ARBA" id="ARBA00004141"/>
    </source>
</evidence>
<organism evidence="7 8">
    <name type="scientific">Python bivittatus</name>
    <name type="common">Burmese python</name>
    <name type="synonym">Python molurus bivittatus</name>
    <dbReference type="NCBI Taxonomy" id="176946"/>
    <lineage>
        <taxon>Eukaryota</taxon>
        <taxon>Metazoa</taxon>
        <taxon>Chordata</taxon>
        <taxon>Craniata</taxon>
        <taxon>Vertebrata</taxon>
        <taxon>Euteleostomi</taxon>
        <taxon>Lepidosauria</taxon>
        <taxon>Squamata</taxon>
        <taxon>Bifurcata</taxon>
        <taxon>Unidentata</taxon>
        <taxon>Episquamata</taxon>
        <taxon>Toxicofera</taxon>
        <taxon>Serpentes</taxon>
        <taxon>Henophidia</taxon>
        <taxon>Pythonidae</taxon>
        <taxon>Python</taxon>
    </lineage>
</organism>
<dbReference type="GeneID" id="112541889"/>
<dbReference type="AlphaFoldDB" id="A0A9F5IY74"/>
<feature type="domain" description="G-protein coupled receptors family 2 profile 2" evidence="6">
    <location>
        <begin position="1"/>
        <end position="94"/>
    </location>
</feature>
<dbReference type="GO" id="GO:0004930">
    <property type="term" value="F:G protein-coupled receptor activity"/>
    <property type="evidence" value="ECO:0007669"/>
    <property type="project" value="InterPro"/>
</dbReference>
<dbReference type="KEGG" id="pbi:112541889"/>
<feature type="transmembrane region" description="Helical" evidence="5">
    <location>
        <begin position="6"/>
        <end position="22"/>
    </location>
</feature>
<dbReference type="Pfam" id="PF00002">
    <property type="entry name" value="7tm_2"/>
    <property type="match status" value="1"/>
</dbReference>
<proteinExistence type="predicted"/>
<feature type="transmembrane region" description="Helical" evidence="5">
    <location>
        <begin position="42"/>
        <end position="64"/>
    </location>
</feature>
<dbReference type="PANTHER" id="PTHR12011">
    <property type="entry name" value="ADHESION G-PROTEIN COUPLED RECEPTOR"/>
    <property type="match status" value="1"/>
</dbReference>
<dbReference type="PANTHER" id="PTHR12011:SF433">
    <property type="entry name" value="ADHESION G PROTEIN-COUPLED RECEPTOR E1-LIKE-RELATED"/>
    <property type="match status" value="1"/>
</dbReference>
<keyword evidence="7" id="KW-1185">Reference proteome</keyword>
<reference evidence="8" key="1">
    <citation type="submission" date="2025-08" db="UniProtKB">
        <authorList>
            <consortium name="RefSeq"/>
        </authorList>
    </citation>
    <scope>IDENTIFICATION</scope>
    <source>
        <tissue evidence="8">Liver</tissue>
    </source>
</reference>
<dbReference type="InterPro" id="IPR000832">
    <property type="entry name" value="GPCR_2_secretin-like"/>
</dbReference>
<dbReference type="GO" id="GO:0007166">
    <property type="term" value="P:cell surface receptor signaling pathway"/>
    <property type="evidence" value="ECO:0007669"/>
    <property type="project" value="InterPro"/>
</dbReference>
<name>A0A9F5IY74_PYTBI</name>
<evidence type="ECO:0000256" key="5">
    <source>
        <dbReference type="SAM" id="Phobius"/>
    </source>
</evidence>
<dbReference type="Proteomes" id="UP000695026">
    <property type="component" value="Unplaced"/>
</dbReference>
<dbReference type="InterPro" id="IPR017981">
    <property type="entry name" value="GPCR_2-like_7TM"/>
</dbReference>